<sequence>MALWPILLDILQQPNPFAVKAELSMLVAPLWIAVLVGVLVGWSWRPKWAILANQSDTAPESSSFKLQLPSCISWISSDDSSS</sequence>
<keyword evidence="3" id="KW-1185">Reference proteome</keyword>
<proteinExistence type="predicted"/>
<organism evidence="2 3">
    <name type="scientific">Linum trigynum</name>
    <dbReference type="NCBI Taxonomy" id="586398"/>
    <lineage>
        <taxon>Eukaryota</taxon>
        <taxon>Viridiplantae</taxon>
        <taxon>Streptophyta</taxon>
        <taxon>Embryophyta</taxon>
        <taxon>Tracheophyta</taxon>
        <taxon>Spermatophyta</taxon>
        <taxon>Magnoliopsida</taxon>
        <taxon>eudicotyledons</taxon>
        <taxon>Gunneridae</taxon>
        <taxon>Pentapetalae</taxon>
        <taxon>rosids</taxon>
        <taxon>fabids</taxon>
        <taxon>Malpighiales</taxon>
        <taxon>Linaceae</taxon>
        <taxon>Linum</taxon>
    </lineage>
</organism>
<feature type="transmembrane region" description="Helical" evidence="1">
    <location>
        <begin position="23"/>
        <end position="44"/>
    </location>
</feature>
<keyword evidence="1" id="KW-1133">Transmembrane helix</keyword>
<reference evidence="2 3" key="1">
    <citation type="submission" date="2024-04" db="EMBL/GenBank/DDBJ databases">
        <authorList>
            <person name="Fracassetti M."/>
        </authorList>
    </citation>
    <scope>NUCLEOTIDE SEQUENCE [LARGE SCALE GENOMIC DNA]</scope>
</reference>
<evidence type="ECO:0000313" key="3">
    <source>
        <dbReference type="Proteomes" id="UP001497516"/>
    </source>
</evidence>
<protein>
    <submittedName>
        <fullName evidence="2">Uncharacterized protein</fullName>
    </submittedName>
</protein>
<keyword evidence="1" id="KW-0472">Membrane</keyword>
<gene>
    <name evidence="2" type="ORF">LTRI10_LOCUS36055</name>
</gene>
<dbReference type="AlphaFoldDB" id="A0AAV2FDB1"/>
<dbReference type="Proteomes" id="UP001497516">
    <property type="component" value="Chromosome 6"/>
</dbReference>
<name>A0AAV2FDB1_9ROSI</name>
<evidence type="ECO:0000256" key="1">
    <source>
        <dbReference type="SAM" id="Phobius"/>
    </source>
</evidence>
<accession>A0AAV2FDB1</accession>
<keyword evidence="1" id="KW-0812">Transmembrane</keyword>
<evidence type="ECO:0000313" key="2">
    <source>
        <dbReference type="EMBL" id="CAL1395635.1"/>
    </source>
</evidence>
<dbReference type="EMBL" id="OZ034819">
    <property type="protein sequence ID" value="CAL1395635.1"/>
    <property type="molecule type" value="Genomic_DNA"/>
</dbReference>